<comment type="caution">
    <text evidence="1">The sequence shown here is derived from an EMBL/GenBank/DDBJ whole genome shotgun (WGS) entry which is preliminary data.</text>
</comment>
<dbReference type="Proteomes" id="UP000266673">
    <property type="component" value="Unassembled WGS sequence"/>
</dbReference>
<keyword evidence="2" id="KW-1185">Reference proteome</keyword>
<organism evidence="1 2">
    <name type="scientific">Gigaspora rosea</name>
    <dbReference type="NCBI Taxonomy" id="44941"/>
    <lineage>
        <taxon>Eukaryota</taxon>
        <taxon>Fungi</taxon>
        <taxon>Fungi incertae sedis</taxon>
        <taxon>Mucoromycota</taxon>
        <taxon>Glomeromycotina</taxon>
        <taxon>Glomeromycetes</taxon>
        <taxon>Diversisporales</taxon>
        <taxon>Gigasporaceae</taxon>
        <taxon>Gigaspora</taxon>
    </lineage>
</organism>
<accession>A0A397UJW6</accession>
<sequence>MVMFIYNCIDKNCRIQIFMLGTRSIYEPWTLHFFSACFLVRVRAIMPSMLTNICPSSNNIIFMINTVFYNIEPLIFIPFNDK</sequence>
<evidence type="ECO:0000313" key="1">
    <source>
        <dbReference type="EMBL" id="RIB10530.1"/>
    </source>
</evidence>
<name>A0A397UJW6_9GLOM</name>
<reference evidence="1 2" key="1">
    <citation type="submission" date="2018-06" db="EMBL/GenBank/DDBJ databases">
        <title>Comparative genomics reveals the genomic features of Rhizophagus irregularis, R. cerebriforme, R. diaphanum and Gigaspora rosea, and their symbiotic lifestyle signature.</title>
        <authorList>
            <person name="Morin E."/>
            <person name="San Clemente H."/>
            <person name="Chen E.C.H."/>
            <person name="De La Providencia I."/>
            <person name="Hainaut M."/>
            <person name="Kuo A."/>
            <person name="Kohler A."/>
            <person name="Murat C."/>
            <person name="Tang N."/>
            <person name="Roy S."/>
            <person name="Loubradou J."/>
            <person name="Henrissat B."/>
            <person name="Grigoriev I.V."/>
            <person name="Corradi N."/>
            <person name="Roux C."/>
            <person name="Martin F.M."/>
        </authorList>
    </citation>
    <scope>NUCLEOTIDE SEQUENCE [LARGE SCALE GENOMIC DNA]</scope>
    <source>
        <strain evidence="1 2">DAOM 194757</strain>
    </source>
</reference>
<gene>
    <name evidence="1" type="ORF">C2G38_2105854</name>
</gene>
<proteinExistence type="predicted"/>
<evidence type="ECO:0000313" key="2">
    <source>
        <dbReference type="Proteomes" id="UP000266673"/>
    </source>
</evidence>
<dbReference type="AlphaFoldDB" id="A0A397UJW6"/>
<protein>
    <submittedName>
        <fullName evidence="1">Uncharacterized protein</fullName>
    </submittedName>
</protein>
<dbReference type="EMBL" id="QKWP01001239">
    <property type="protein sequence ID" value="RIB10530.1"/>
    <property type="molecule type" value="Genomic_DNA"/>
</dbReference>